<name>A0ABQ5HJP6_9ASTR</name>
<dbReference type="EMBL" id="BQNB010019688">
    <property type="protein sequence ID" value="GJT88000.1"/>
    <property type="molecule type" value="Genomic_DNA"/>
</dbReference>
<sequence length="191" mass="22610">MSTSIYENLNLRPKDYPFKDWLLTKVGHTNVSEPIKKTLLKSWLVDCFRDDVVKDLRERSFDDYKWMKVQGDNTYWWHDQKSEEEERRQLGINIKEYDPPMVHVETFKVKRYSFDTGQSFICVTKELMDALPLGRENGSRFREMIRKEVDSGSRIHRKTGNEVVLLMLGKKSSLASHHSKKRATLRGIFCF</sequence>
<evidence type="ECO:0000313" key="1">
    <source>
        <dbReference type="EMBL" id="GJT88000.1"/>
    </source>
</evidence>
<keyword evidence="2" id="KW-1185">Reference proteome</keyword>
<reference evidence="1" key="2">
    <citation type="submission" date="2022-01" db="EMBL/GenBank/DDBJ databases">
        <authorList>
            <person name="Yamashiro T."/>
            <person name="Shiraishi A."/>
            <person name="Satake H."/>
            <person name="Nakayama K."/>
        </authorList>
    </citation>
    <scope>NUCLEOTIDE SEQUENCE</scope>
</reference>
<evidence type="ECO:0000313" key="2">
    <source>
        <dbReference type="Proteomes" id="UP001151760"/>
    </source>
</evidence>
<gene>
    <name evidence="1" type="ORF">Tco_1069717</name>
</gene>
<comment type="caution">
    <text evidence="1">The sequence shown here is derived from an EMBL/GenBank/DDBJ whole genome shotgun (WGS) entry which is preliminary data.</text>
</comment>
<dbReference type="Proteomes" id="UP001151760">
    <property type="component" value="Unassembled WGS sequence"/>
</dbReference>
<organism evidence="1 2">
    <name type="scientific">Tanacetum coccineum</name>
    <dbReference type="NCBI Taxonomy" id="301880"/>
    <lineage>
        <taxon>Eukaryota</taxon>
        <taxon>Viridiplantae</taxon>
        <taxon>Streptophyta</taxon>
        <taxon>Embryophyta</taxon>
        <taxon>Tracheophyta</taxon>
        <taxon>Spermatophyta</taxon>
        <taxon>Magnoliopsida</taxon>
        <taxon>eudicotyledons</taxon>
        <taxon>Gunneridae</taxon>
        <taxon>Pentapetalae</taxon>
        <taxon>asterids</taxon>
        <taxon>campanulids</taxon>
        <taxon>Asterales</taxon>
        <taxon>Asteraceae</taxon>
        <taxon>Asteroideae</taxon>
        <taxon>Anthemideae</taxon>
        <taxon>Anthemidinae</taxon>
        <taxon>Tanacetum</taxon>
    </lineage>
</organism>
<proteinExistence type="predicted"/>
<reference evidence="1" key="1">
    <citation type="journal article" date="2022" name="Int. J. Mol. Sci.">
        <title>Draft Genome of Tanacetum Coccineum: Genomic Comparison of Closely Related Tanacetum-Family Plants.</title>
        <authorList>
            <person name="Yamashiro T."/>
            <person name="Shiraishi A."/>
            <person name="Nakayama K."/>
            <person name="Satake H."/>
        </authorList>
    </citation>
    <scope>NUCLEOTIDE SEQUENCE</scope>
</reference>
<protein>
    <submittedName>
        <fullName evidence="1">Uncharacterized protein</fullName>
    </submittedName>
</protein>
<accession>A0ABQ5HJP6</accession>